<sequence>MSKQVIAKPSSTAGLDAWLSYLEALHPTEIDMGLVRVQAVAERLGIEPGRAKVMTVAGTNGKGSTVRYLETILRASGYTTGVYISPHLQHYEERVRINAKQLDASQHVAAFQAVEAARGETSLTYFEFGTLAAFWLLQQSDVDVWVLEIGLGGRLDAVNCIAADVAMITSVGIDHIGFLGADRSGIAREKAGVFRSQRAAVIGEPNFPALVLAELQQQDIFPQRVGVDFSYRLSDDQQGWHFFSPRSELHQLPLPQLPLPNAATALMALELLDLPVPVQAIREGLVTAREPGRLQYHAGPPEVLIDVAHNPQAATFVAGHIQHRFAGRPVYAVVGMLKDKDIAGTLQALAPVVSQWFLADLQGHRAASAAELAEALASAEDVTPQCFASVADAFVAAKAQATDDSQQPLVLVCGSFYTVGKLPQSE</sequence>
<dbReference type="FunFam" id="3.40.1190.10:FF:000004">
    <property type="entry name" value="Dihydrofolate synthase/folylpolyglutamate synthase"/>
    <property type="match status" value="1"/>
</dbReference>
<comment type="catalytic activity">
    <reaction evidence="20">
        <text>10-formyltetrahydrofolyl-(gamma-L-Glu)(n) + L-glutamate + ATP = 10-formyltetrahydrofolyl-(gamma-L-Glu)(n+1) + ADP + phosphate + H(+)</text>
        <dbReference type="Rhea" id="RHEA:51904"/>
        <dbReference type="Rhea" id="RHEA-COMP:13088"/>
        <dbReference type="Rhea" id="RHEA-COMP:14300"/>
        <dbReference type="ChEBI" id="CHEBI:15378"/>
        <dbReference type="ChEBI" id="CHEBI:29985"/>
        <dbReference type="ChEBI" id="CHEBI:30616"/>
        <dbReference type="ChEBI" id="CHEBI:43474"/>
        <dbReference type="ChEBI" id="CHEBI:134413"/>
        <dbReference type="ChEBI" id="CHEBI:456216"/>
        <dbReference type="EC" id="6.3.2.17"/>
    </reaction>
</comment>
<evidence type="ECO:0000256" key="7">
    <source>
        <dbReference type="ARBA" id="ARBA00013023"/>
    </source>
</evidence>
<dbReference type="PANTHER" id="PTHR11136">
    <property type="entry name" value="FOLYLPOLYGLUTAMATE SYNTHASE-RELATED"/>
    <property type="match status" value="1"/>
</dbReference>
<comment type="pathway">
    <text evidence="4">Cofactor biosynthesis; tetrahydrofolylpolyglutamate biosynthesis.</text>
</comment>
<dbReference type="Pfam" id="PF08245">
    <property type="entry name" value="Mur_ligase_M"/>
    <property type="match status" value="1"/>
</dbReference>
<dbReference type="InterPro" id="IPR036615">
    <property type="entry name" value="Mur_ligase_C_dom_sf"/>
</dbReference>
<dbReference type="UniPathway" id="UPA00077">
    <property type="reaction ID" value="UER00157"/>
</dbReference>
<evidence type="ECO:0000256" key="8">
    <source>
        <dbReference type="ARBA" id="ARBA00013025"/>
    </source>
</evidence>
<evidence type="ECO:0000256" key="1">
    <source>
        <dbReference type="ARBA" id="ARBA00001946"/>
    </source>
</evidence>
<evidence type="ECO:0000256" key="15">
    <source>
        <dbReference type="ARBA" id="ARBA00022909"/>
    </source>
</evidence>
<reference evidence="27" key="1">
    <citation type="journal article" date="2018" name="Front. Microbiol.">
        <title>Genome-Based Analysis Reveals the Taxonomy and Diversity of the Family Idiomarinaceae.</title>
        <authorList>
            <person name="Liu Y."/>
            <person name="Lai Q."/>
            <person name="Shao Z."/>
        </authorList>
    </citation>
    <scope>NUCLEOTIDE SEQUENCE [LARGE SCALE GENOMIC DNA]</scope>
    <source>
        <strain evidence="27">c121</strain>
    </source>
</reference>
<dbReference type="RefSeq" id="WP_026861807.1">
    <property type="nucleotide sequence ID" value="NZ_PIQE01000001.1"/>
</dbReference>
<comment type="catalytic activity">
    <reaction evidence="21">
        <text>(6R)-5,10-methylenetetrahydrofolyl-(gamma-L-Glu)(n) + L-glutamate + ATP = (6R)-5,10-methylenetetrahydrofolyl-(gamma-L-Glu)(n+1) + ADP + phosphate + H(+)</text>
        <dbReference type="Rhea" id="RHEA:51912"/>
        <dbReference type="Rhea" id="RHEA-COMP:13257"/>
        <dbReference type="Rhea" id="RHEA-COMP:13258"/>
        <dbReference type="ChEBI" id="CHEBI:15378"/>
        <dbReference type="ChEBI" id="CHEBI:29985"/>
        <dbReference type="ChEBI" id="CHEBI:30616"/>
        <dbReference type="ChEBI" id="CHEBI:43474"/>
        <dbReference type="ChEBI" id="CHEBI:136572"/>
        <dbReference type="ChEBI" id="CHEBI:456216"/>
        <dbReference type="EC" id="6.3.2.17"/>
    </reaction>
</comment>
<dbReference type="PROSITE" id="PS01011">
    <property type="entry name" value="FOLYLPOLYGLU_SYNT_1"/>
    <property type="match status" value="1"/>
</dbReference>
<keyword evidence="15" id="KW-0289">Folate biosynthesis</keyword>
<keyword evidence="27" id="KW-1185">Reference proteome</keyword>
<proteinExistence type="inferred from homology"/>
<evidence type="ECO:0000256" key="18">
    <source>
        <dbReference type="ARBA" id="ARBA00032510"/>
    </source>
</evidence>
<evidence type="ECO:0000259" key="24">
    <source>
        <dbReference type="Pfam" id="PF02875"/>
    </source>
</evidence>
<evidence type="ECO:0000256" key="9">
    <source>
        <dbReference type="ARBA" id="ARBA00019357"/>
    </source>
</evidence>
<dbReference type="EC" id="6.3.2.17" evidence="8"/>
<keyword evidence="13 23" id="KW-0067">ATP-binding</keyword>
<dbReference type="SUPFAM" id="SSF53623">
    <property type="entry name" value="MurD-like peptide ligases, catalytic domain"/>
    <property type="match status" value="1"/>
</dbReference>
<keyword evidence="10 23" id="KW-0436">Ligase</keyword>
<dbReference type="SUPFAM" id="SSF53244">
    <property type="entry name" value="MurD-like peptide ligases, peptide-binding domain"/>
    <property type="match status" value="1"/>
</dbReference>
<comment type="subunit">
    <text evidence="6">Monomer.</text>
</comment>
<comment type="caution">
    <text evidence="26">The sequence shown here is derived from an EMBL/GenBank/DDBJ whole genome shotgun (WGS) entry which is preliminary data.</text>
</comment>
<dbReference type="GO" id="GO:0008841">
    <property type="term" value="F:dihydrofolate synthase activity"/>
    <property type="evidence" value="ECO:0007669"/>
    <property type="project" value="UniProtKB-EC"/>
</dbReference>
<accession>A0A432Z8V4</accession>
<dbReference type="GO" id="GO:0046656">
    <property type="term" value="P:folic acid biosynthetic process"/>
    <property type="evidence" value="ECO:0007669"/>
    <property type="project" value="UniProtKB-KW"/>
</dbReference>
<evidence type="ECO:0000256" key="5">
    <source>
        <dbReference type="ARBA" id="ARBA00008276"/>
    </source>
</evidence>
<gene>
    <name evidence="26" type="ORF">CWI80_03040</name>
</gene>
<evidence type="ECO:0000256" key="11">
    <source>
        <dbReference type="ARBA" id="ARBA00022723"/>
    </source>
</evidence>
<evidence type="ECO:0000256" key="17">
    <source>
        <dbReference type="ARBA" id="ARBA00030592"/>
    </source>
</evidence>
<feature type="domain" description="Mur ligase C-terminal" evidence="24">
    <location>
        <begin position="292"/>
        <end position="416"/>
    </location>
</feature>
<organism evidence="26 27">
    <name type="scientific">Pseudidiomarina sediminum</name>
    <dbReference type="NCBI Taxonomy" id="431675"/>
    <lineage>
        <taxon>Bacteria</taxon>
        <taxon>Pseudomonadati</taxon>
        <taxon>Pseudomonadota</taxon>
        <taxon>Gammaproteobacteria</taxon>
        <taxon>Alteromonadales</taxon>
        <taxon>Idiomarinaceae</taxon>
        <taxon>Pseudidiomarina</taxon>
    </lineage>
</organism>
<evidence type="ECO:0000256" key="14">
    <source>
        <dbReference type="ARBA" id="ARBA00022842"/>
    </source>
</evidence>
<dbReference type="InterPro" id="IPR004101">
    <property type="entry name" value="Mur_ligase_C"/>
</dbReference>
<dbReference type="InterPro" id="IPR001645">
    <property type="entry name" value="Folylpolyglutamate_synth"/>
</dbReference>
<evidence type="ECO:0000313" key="27">
    <source>
        <dbReference type="Proteomes" id="UP000287022"/>
    </source>
</evidence>
<dbReference type="Gene3D" id="3.90.190.20">
    <property type="entry name" value="Mur ligase, C-terminal domain"/>
    <property type="match status" value="1"/>
</dbReference>
<feature type="domain" description="Mur ligase central" evidence="25">
    <location>
        <begin position="56"/>
        <end position="202"/>
    </location>
</feature>
<dbReference type="Gene3D" id="3.40.1190.10">
    <property type="entry name" value="Mur-like, catalytic domain"/>
    <property type="match status" value="1"/>
</dbReference>
<evidence type="ECO:0000313" key="26">
    <source>
        <dbReference type="EMBL" id="RUO74334.1"/>
    </source>
</evidence>
<keyword evidence="12 23" id="KW-0547">Nucleotide-binding</keyword>
<keyword evidence="11" id="KW-0479">Metal-binding</keyword>
<comment type="catalytic activity">
    <reaction evidence="19">
        <text>(6S)-5,6,7,8-tetrahydrofolyl-(gamma-L-Glu)(n) + L-glutamate + ATP = (6S)-5,6,7,8-tetrahydrofolyl-(gamma-L-Glu)(n+1) + ADP + phosphate + H(+)</text>
        <dbReference type="Rhea" id="RHEA:10580"/>
        <dbReference type="Rhea" id="RHEA-COMP:14738"/>
        <dbReference type="Rhea" id="RHEA-COMP:14740"/>
        <dbReference type="ChEBI" id="CHEBI:15378"/>
        <dbReference type="ChEBI" id="CHEBI:29985"/>
        <dbReference type="ChEBI" id="CHEBI:30616"/>
        <dbReference type="ChEBI" id="CHEBI:43474"/>
        <dbReference type="ChEBI" id="CHEBI:141005"/>
        <dbReference type="ChEBI" id="CHEBI:456216"/>
        <dbReference type="EC" id="6.3.2.17"/>
    </reaction>
</comment>
<dbReference type="NCBIfam" id="TIGR01499">
    <property type="entry name" value="folC"/>
    <property type="match status" value="1"/>
</dbReference>
<comment type="similarity">
    <text evidence="5 23">Belongs to the folylpolyglutamate synthase family.</text>
</comment>
<evidence type="ECO:0000259" key="25">
    <source>
        <dbReference type="Pfam" id="PF08245"/>
    </source>
</evidence>
<keyword evidence="14" id="KW-0460">Magnesium</keyword>
<protein>
    <recommendedName>
        <fullName evidence="9">Dihydrofolate synthase/folylpolyglutamate synthase</fullName>
        <ecNumber evidence="7">6.3.2.12</ecNumber>
        <ecNumber evidence="8">6.3.2.17</ecNumber>
    </recommendedName>
    <alternativeName>
        <fullName evidence="18">Folylpoly-gamma-glutamate synthetase-dihydrofolate synthetase</fullName>
    </alternativeName>
    <alternativeName>
        <fullName evidence="16">Folylpolyglutamate synthetase</fullName>
    </alternativeName>
    <alternativeName>
        <fullName evidence="17">Tetrahydrofolylpolyglutamate synthase</fullName>
    </alternativeName>
</protein>
<evidence type="ECO:0000256" key="23">
    <source>
        <dbReference type="PIRNR" id="PIRNR001563"/>
    </source>
</evidence>
<dbReference type="EC" id="6.3.2.12" evidence="7"/>
<dbReference type="AlphaFoldDB" id="A0A432Z8V4"/>
<evidence type="ECO:0000256" key="10">
    <source>
        <dbReference type="ARBA" id="ARBA00022598"/>
    </source>
</evidence>
<evidence type="ECO:0000256" key="21">
    <source>
        <dbReference type="ARBA" id="ARBA00049035"/>
    </source>
</evidence>
<evidence type="ECO:0000256" key="19">
    <source>
        <dbReference type="ARBA" id="ARBA00047493"/>
    </source>
</evidence>
<evidence type="ECO:0000256" key="12">
    <source>
        <dbReference type="ARBA" id="ARBA00022741"/>
    </source>
</evidence>
<dbReference type="GO" id="GO:0046654">
    <property type="term" value="P:tetrahydrofolate biosynthetic process"/>
    <property type="evidence" value="ECO:0007669"/>
    <property type="project" value="UniProtKB-UniPathway"/>
</dbReference>
<evidence type="ECO:0000256" key="6">
    <source>
        <dbReference type="ARBA" id="ARBA00011245"/>
    </source>
</evidence>
<dbReference type="GO" id="GO:0046872">
    <property type="term" value="F:metal ion binding"/>
    <property type="evidence" value="ECO:0007669"/>
    <property type="project" value="UniProtKB-KW"/>
</dbReference>
<dbReference type="GO" id="GO:0005737">
    <property type="term" value="C:cytoplasm"/>
    <property type="evidence" value="ECO:0007669"/>
    <property type="project" value="TreeGrafter"/>
</dbReference>
<dbReference type="NCBIfam" id="NF008101">
    <property type="entry name" value="PRK10846.1"/>
    <property type="match status" value="1"/>
</dbReference>
<comment type="pathway">
    <text evidence="3">Cofactor biosynthesis; tetrahydrofolate biosynthesis; 7,8-dihydrofolate from 2-amino-4-hydroxy-6-hydroxymethyl-7,8-dihydropteridine diphosphate and 4-aminobenzoate: step 2/2.</text>
</comment>
<dbReference type="InterPro" id="IPR018109">
    <property type="entry name" value="Folylpolyglutamate_synth_CS"/>
</dbReference>
<dbReference type="InterPro" id="IPR013221">
    <property type="entry name" value="Mur_ligase_cen"/>
</dbReference>
<evidence type="ECO:0000256" key="20">
    <source>
        <dbReference type="ARBA" id="ARBA00047808"/>
    </source>
</evidence>
<evidence type="ECO:0000256" key="13">
    <source>
        <dbReference type="ARBA" id="ARBA00022840"/>
    </source>
</evidence>
<comment type="function">
    <text evidence="2">Functions in two distinct reactions of the de novo folate biosynthetic pathway. Catalyzes the addition of a glutamate residue to dihydropteroate (7,8-dihydropteroate or H2Pte) to form dihydrofolate (7,8-dihydrofolate monoglutamate or H2Pte-Glu). Also catalyzes successive additions of L-glutamate to tetrahydrofolate or 10-formyltetrahydrofolate or 5,10-methylenetetrahydrofolate, leading to folylpolyglutamate derivatives.</text>
</comment>
<dbReference type="EMBL" id="PIQE01000001">
    <property type="protein sequence ID" value="RUO74334.1"/>
    <property type="molecule type" value="Genomic_DNA"/>
</dbReference>
<name>A0A432Z8V4_9GAMM</name>
<dbReference type="PIRSF" id="PIRSF001563">
    <property type="entry name" value="Folylpolyglu_synth"/>
    <property type="match status" value="1"/>
</dbReference>
<dbReference type="Proteomes" id="UP000287022">
    <property type="component" value="Unassembled WGS sequence"/>
</dbReference>
<evidence type="ECO:0000256" key="16">
    <source>
        <dbReference type="ARBA" id="ARBA00030048"/>
    </source>
</evidence>
<evidence type="ECO:0000256" key="4">
    <source>
        <dbReference type="ARBA" id="ARBA00005150"/>
    </source>
</evidence>
<dbReference type="PANTHER" id="PTHR11136:SF0">
    <property type="entry name" value="DIHYDROFOLATE SYNTHETASE-RELATED"/>
    <property type="match status" value="1"/>
</dbReference>
<dbReference type="STRING" id="1122124.GCA_000423165_00791"/>
<comment type="cofactor">
    <cofactor evidence="1">
        <name>Mg(2+)</name>
        <dbReference type="ChEBI" id="CHEBI:18420"/>
    </cofactor>
</comment>
<dbReference type="InterPro" id="IPR036565">
    <property type="entry name" value="Mur-like_cat_sf"/>
</dbReference>
<dbReference type="Pfam" id="PF02875">
    <property type="entry name" value="Mur_ligase_C"/>
    <property type="match status" value="1"/>
</dbReference>
<evidence type="ECO:0000256" key="3">
    <source>
        <dbReference type="ARBA" id="ARBA00004799"/>
    </source>
</evidence>
<evidence type="ECO:0000256" key="2">
    <source>
        <dbReference type="ARBA" id="ARBA00002714"/>
    </source>
</evidence>
<evidence type="ECO:0000256" key="22">
    <source>
        <dbReference type="ARBA" id="ARBA00049161"/>
    </source>
</evidence>
<comment type="catalytic activity">
    <reaction evidence="22">
        <text>7,8-dihydropteroate + L-glutamate + ATP = 7,8-dihydrofolate + ADP + phosphate + H(+)</text>
        <dbReference type="Rhea" id="RHEA:23584"/>
        <dbReference type="ChEBI" id="CHEBI:15378"/>
        <dbReference type="ChEBI" id="CHEBI:17839"/>
        <dbReference type="ChEBI" id="CHEBI:29985"/>
        <dbReference type="ChEBI" id="CHEBI:30616"/>
        <dbReference type="ChEBI" id="CHEBI:43474"/>
        <dbReference type="ChEBI" id="CHEBI:57451"/>
        <dbReference type="ChEBI" id="CHEBI:456216"/>
        <dbReference type="EC" id="6.3.2.12"/>
    </reaction>
</comment>
<dbReference type="GO" id="GO:0004326">
    <property type="term" value="F:tetrahydrofolylpolyglutamate synthase activity"/>
    <property type="evidence" value="ECO:0007669"/>
    <property type="project" value="UniProtKB-EC"/>
</dbReference>
<dbReference type="GO" id="GO:0005524">
    <property type="term" value="F:ATP binding"/>
    <property type="evidence" value="ECO:0007669"/>
    <property type="project" value="UniProtKB-KW"/>
</dbReference>